<proteinExistence type="predicted"/>
<evidence type="ECO:0000313" key="1">
    <source>
        <dbReference type="EMBL" id="KAJ9061263.1"/>
    </source>
</evidence>
<keyword evidence="2" id="KW-1185">Reference proteome</keyword>
<organism evidence="1 2">
    <name type="scientific">Entomophthora muscae</name>
    <dbReference type="NCBI Taxonomy" id="34485"/>
    <lineage>
        <taxon>Eukaryota</taxon>
        <taxon>Fungi</taxon>
        <taxon>Fungi incertae sedis</taxon>
        <taxon>Zoopagomycota</taxon>
        <taxon>Entomophthoromycotina</taxon>
        <taxon>Entomophthoromycetes</taxon>
        <taxon>Entomophthorales</taxon>
        <taxon>Entomophthoraceae</taxon>
        <taxon>Entomophthora</taxon>
    </lineage>
</organism>
<name>A0ACC2SFU7_9FUNG</name>
<evidence type="ECO:0000313" key="2">
    <source>
        <dbReference type="Proteomes" id="UP001165960"/>
    </source>
</evidence>
<dbReference type="Proteomes" id="UP001165960">
    <property type="component" value="Unassembled WGS sequence"/>
</dbReference>
<dbReference type="EMBL" id="QTSX02005082">
    <property type="protein sequence ID" value="KAJ9061263.1"/>
    <property type="molecule type" value="Genomic_DNA"/>
</dbReference>
<comment type="caution">
    <text evidence="1">The sequence shown here is derived from an EMBL/GenBank/DDBJ whole genome shotgun (WGS) entry which is preliminary data.</text>
</comment>
<protein>
    <submittedName>
        <fullName evidence="1">Uncharacterized protein</fullName>
    </submittedName>
</protein>
<reference evidence="1" key="1">
    <citation type="submission" date="2022-04" db="EMBL/GenBank/DDBJ databases">
        <title>Genome of the entomopathogenic fungus Entomophthora muscae.</title>
        <authorList>
            <person name="Elya C."/>
            <person name="Lovett B.R."/>
            <person name="Lee E."/>
            <person name="Macias A.M."/>
            <person name="Hajek A.E."/>
            <person name="De Bivort B.L."/>
            <person name="Kasson M.T."/>
            <person name="De Fine Licht H.H."/>
            <person name="Stajich J.E."/>
        </authorList>
    </citation>
    <scope>NUCLEOTIDE SEQUENCE</scope>
    <source>
        <strain evidence="1">Berkeley</strain>
    </source>
</reference>
<sequence>MDFGNLQRPIQARLYRETDLMEPPAAWPRPQLKGLPPRTPTSSTTPKPTKILVKDEL</sequence>
<gene>
    <name evidence="1" type="ORF">DSO57_1022318</name>
</gene>
<accession>A0ACC2SFU7</accession>